<dbReference type="Proteomes" id="UP000520198">
    <property type="component" value="Unassembled WGS sequence"/>
</dbReference>
<accession>A0A7Y6QA51</accession>
<dbReference type="AlphaFoldDB" id="A0A7Y6QA51"/>
<dbReference type="EMBL" id="JABWDU010000007">
    <property type="protein sequence ID" value="NVD41885.1"/>
    <property type="molecule type" value="Genomic_DNA"/>
</dbReference>
<reference evidence="1 2" key="1">
    <citation type="submission" date="2020-06" db="EMBL/GenBank/DDBJ databases">
        <authorList>
            <person name="Grouzdev D.S."/>
        </authorList>
    </citation>
    <scope>NUCLEOTIDE SEQUENCE [LARGE SCALE GENOMIC DNA]</scope>
    <source>
        <strain evidence="1 2">HO-A22</strain>
    </source>
</reference>
<comment type="caution">
    <text evidence="1">The sequence shown here is derived from an EMBL/GenBank/DDBJ whole genome shotgun (WGS) entry which is preliminary data.</text>
</comment>
<gene>
    <name evidence="1" type="ORF">HT585_23735</name>
</gene>
<sequence length="238" mass="26318">MNKLLDKAIAAHGGLASWGVHNVAKATASLDGDLCAKFGDLTPRQITVFQHLQRVVIEPLGCVDCRSDLERNRLSILGSDGSLVTGVEDVRSAQLQYDFKLPVDPLVGVLLACSTVRSFLTAPFHLILEGVELCELVPWNEGGNQWRVLRAELPPDLATAARIHDYFFDANFLLRRHDYHVDGDAGITITELLSHYEDCHGVNMPTKLRGYPRRADLTPDLSRLMISIDISGLEFSVD</sequence>
<keyword evidence="2" id="KW-1185">Reference proteome</keyword>
<proteinExistence type="predicted"/>
<dbReference type="RefSeq" id="WP_112773111.1">
    <property type="nucleotide sequence ID" value="NZ_JABWDU010000007.1"/>
</dbReference>
<evidence type="ECO:0000313" key="1">
    <source>
        <dbReference type="EMBL" id="NVD41885.1"/>
    </source>
</evidence>
<organism evidence="1 2">
    <name type="scientific">Ensifer oleiphilus</name>
    <dbReference type="NCBI Taxonomy" id="2742698"/>
    <lineage>
        <taxon>Bacteria</taxon>
        <taxon>Pseudomonadati</taxon>
        <taxon>Pseudomonadota</taxon>
        <taxon>Alphaproteobacteria</taxon>
        <taxon>Hyphomicrobiales</taxon>
        <taxon>Rhizobiaceae</taxon>
        <taxon>Sinorhizobium/Ensifer group</taxon>
        <taxon>Ensifer</taxon>
    </lineage>
</organism>
<name>A0A7Y6QA51_9HYPH</name>
<evidence type="ECO:0000313" key="2">
    <source>
        <dbReference type="Proteomes" id="UP000520198"/>
    </source>
</evidence>
<protein>
    <submittedName>
        <fullName evidence="1">Uncharacterized protein</fullName>
    </submittedName>
</protein>